<dbReference type="GO" id="GO:0046872">
    <property type="term" value="F:metal ion binding"/>
    <property type="evidence" value="ECO:0007669"/>
    <property type="project" value="UniProtKB-KW"/>
</dbReference>
<dbReference type="EMBL" id="JADJMH010000001">
    <property type="protein sequence ID" value="MBK7673412.1"/>
    <property type="molecule type" value="Genomic_DNA"/>
</dbReference>
<accession>A0A935PWB1</accession>
<keyword evidence="3" id="KW-1029">Fimbrium biogenesis</keyword>
<dbReference type="InterPro" id="IPR011047">
    <property type="entry name" value="Quinoprotein_ADH-like_sf"/>
</dbReference>
<comment type="caution">
    <text evidence="8">The sequence shown here is derived from an EMBL/GenBank/DDBJ whole genome shotgun (WGS) entry which is preliminary data.</text>
</comment>
<keyword evidence="6" id="KW-0281">Fimbrium</keyword>
<evidence type="ECO:0000256" key="3">
    <source>
        <dbReference type="ARBA" id="ARBA00022558"/>
    </source>
</evidence>
<name>A0A935PWB1_9PROT</name>
<comment type="similarity">
    <text evidence="2">Belongs to the PilY1 family.</text>
</comment>
<evidence type="ECO:0000256" key="5">
    <source>
        <dbReference type="ARBA" id="ARBA00022837"/>
    </source>
</evidence>
<gene>
    <name evidence="8" type="ORF">IPJ27_00820</name>
</gene>
<reference evidence="8 9" key="1">
    <citation type="submission" date="2020-10" db="EMBL/GenBank/DDBJ databases">
        <title>Connecting structure to function with the recovery of over 1000 high-quality activated sludge metagenome-assembled genomes encoding full-length rRNA genes using long-read sequencing.</title>
        <authorList>
            <person name="Singleton C.M."/>
            <person name="Petriglieri F."/>
            <person name="Kristensen J.M."/>
            <person name="Kirkegaard R.H."/>
            <person name="Michaelsen T.Y."/>
            <person name="Andersen M.H."/>
            <person name="Karst S.M."/>
            <person name="Dueholm M.S."/>
            <person name="Nielsen P.H."/>
            <person name="Albertsen M."/>
        </authorList>
    </citation>
    <scope>NUCLEOTIDE SEQUENCE [LARGE SCALE GENOMIC DNA]</scope>
    <source>
        <strain evidence="8">EsbW_18-Q3-R4-48_BATAC.285</strain>
    </source>
</reference>
<dbReference type="AlphaFoldDB" id="A0A935PWB1"/>
<comment type="subcellular location">
    <subcellularLocation>
        <location evidence="1">Fimbrium</location>
    </subcellularLocation>
</comment>
<dbReference type="SUPFAM" id="SSF50998">
    <property type="entry name" value="Quinoprotein alcohol dehydrogenase-like"/>
    <property type="match status" value="1"/>
</dbReference>
<dbReference type="Pfam" id="PF05567">
    <property type="entry name" value="T4P_PilY1"/>
    <property type="match status" value="1"/>
</dbReference>
<dbReference type="Proteomes" id="UP000697998">
    <property type="component" value="Unassembled WGS sequence"/>
</dbReference>
<dbReference type="InterPro" id="IPR015943">
    <property type="entry name" value="WD40/YVTN_repeat-like_dom_sf"/>
</dbReference>
<keyword evidence="5" id="KW-0106">Calcium</keyword>
<evidence type="ECO:0000313" key="8">
    <source>
        <dbReference type="EMBL" id="MBK7673412.1"/>
    </source>
</evidence>
<dbReference type="Gene3D" id="3.40.50.410">
    <property type="entry name" value="von Willebrand factor, type A domain"/>
    <property type="match status" value="1"/>
</dbReference>
<proteinExistence type="inferred from homology"/>
<feature type="domain" description="PilY1 beta-propeller" evidence="7">
    <location>
        <begin position="502"/>
        <end position="874"/>
    </location>
</feature>
<evidence type="ECO:0000256" key="1">
    <source>
        <dbReference type="ARBA" id="ARBA00004561"/>
    </source>
</evidence>
<dbReference type="InterPro" id="IPR036465">
    <property type="entry name" value="vWFA_dom_sf"/>
</dbReference>
<dbReference type="GO" id="GO:0009289">
    <property type="term" value="C:pilus"/>
    <property type="evidence" value="ECO:0007669"/>
    <property type="project" value="UniProtKB-SubCell"/>
</dbReference>
<protein>
    <recommendedName>
        <fullName evidence="7">PilY1 beta-propeller domain-containing protein</fullName>
    </recommendedName>
</protein>
<evidence type="ECO:0000256" key="6">
    <source>
        <dbReference type="ARBA" id="ARBA00023263"/>
    </source>
</evidence>
<evidence type="ECO:0000256" key="2">
    <source>
        <dbReference type="ARBA" id="ARBA00008387"/>
    </source>
</evidence>
<keyword evidence="4" id="KW-0479">Metal-binding</keyword>
<sequence>MLGNYRTTFNWGLMSFATRGAALTDIYVYYMGDDNGMVLTSDCVDGRSASNGNRRCIANPQPWKDGPTHVTYDVSSDDPWILDALYWTLNLTQIWALSNGSNVYTLHSNHLNGITNWAAGEFAAPFYEGGFTATDAGYLPSAPTVTRQLFLRRGWGYNSGITGGGRLDEPVETDSDTHYDDLRTKLASETNQATSEIKNAAVFTPLAGTLRSAKDYFLGQNDWNSTAVNTSPISAFCQKNFVMLLTDGLPTGKADGSLYNAADRTDTNVNGVWNFGTAANDAFSAVTNLRTVPYRGCNNCAADFDVQTYVIAMGDTVANAQAIAVMNEMAIRGGTSRAFFASDSASLDIAISTAVRDAIDRDGAAAAVAVANANVTAETSAFQAGYNAGNWSGDLQSYKLDPNTGTPIVAQPLWVPTAQQQLDDLASDNRRIVSYSGTAGAGQGIPFRPHPLPPDAAPAALTTLSLSQQNSISAVNGPGIVKYIRGDRSGEGTTYRQRAHVLGDVVNSEPVIVGPPSNNYHDSTDPGYRAFKAARSARQEMVFQGANDGMLHAFNASTGAEEWAYVPNLVIPNLANLSLRPGFRHKYYVDGTPTVADVDFNRTGGVLDNPASDWRTLLVGGLNKGGYGYYALDVSTDPPATEAAAAANVLWEFPNSATAGQVVANLGYSFGKPIIAKTADQGWVVLVTSGYNNSRTVNVGGFDFTGDGFGHLFVLNAQTGALIKDIPTGVGSTASPSGLAAISGYVESADADNTVTQVYGGDLNGNVWRFDLTGPVNGDNSWNVRRLATLVDAAGNAQPVTTAPELTSIIENNQVFRFVYVGTGRYLADSDVVSVATQTLYGLIDNRSDAPAIDPLREKLQAQTLTLDGNTRTATANTFDLTGENPKRGWYVDLPASGERINTDPQLALGTLVFTSNIPSGVPCVPGGSSFFNLLDYRTGGALTYGNLGWSSISLGDGLASRPVLIRLPSGKVSALIRKSDGTTIAKEVPTAPVAPAVRRISWRELPDQQP</sequence>
<evidence type="ECO:0000313" key="9">
    <source>
        <dbReference type="Proteomes" id="UP000697998"/>
    </source>
</evidence>
<organism evidence="8 9">
    <name type="scientific">Candidatus Accumulibacter proximus</name>
    <dbReference type="NCBI Taxonomy" id="2954385"/>
    <lineage>
        <taxon>Bacteria</taxon>
        <taxon>Pseudomonadati</taxon>
        <taxon>Pseudomonadota</taxon>
        <taxon>Betaproteobacteria</taxon>
        <taxon>Candidatus Accumulibacter</taxon>
    </lineage>
</organism>
<dbReference type="InterPro" id="IPR008707">
    <property type="entry name" value="B-propeller_PilY1"/>
</dbReference>
<dbReference type="Gene3D" id="2.130.10.10">
    <property type="entry name" value="YVTN repeat-like/Quinoprotein amine dehydrogenase"/>
    <property type="match status" value="1"/>
</dbReference>
<evidence type="ECO:0000259" key="7">
    <source>
        <dbReference type="Pfam" id="PF05567"/>
    </source>
</evidence>
<evidence type="ECO:0000256" key="4">
    <source>
        <dbReference type="ARBA" id="ARBA00022723"/>
    </source>
</evidence>